<evidence type="ECO:0000313" key="1">
    <source>
        <dbReference type="EMBL" id="GAH95102.1"/>
    </source>
</evidence>
<dbReference type="AlphaFoldDB" id="X1JM08"/>
<proteinExistence type="predicted"/>
<feature type="non-terminal residue" evidence="1">
    <location>
        <position position="118"/>
    </location>
</feature>
<gene>
    <name evidence="1" type="ORF">S03H2_70591</name>
</gene>
<accession>X1JM08</accession>
<feature type="non-terminal residue" evidence="1">
    <location>
        <position position="1"/>
    </location>
</feature>
<sequence length="118" mass="13893">SRRSQSGDAVELDDLLAISGQRQQLILFISHHSRKLDLNICTAVHRIIWKRPTYAHRLWEREEMSDFTTKAFDFFKGIKGVLIQKKTSLVLDLDNFRFLQTTNNLPPWWSDEISCLFQ</sequence>
<protein>
    <submittedName>
        <fullName evidence="1">Uncharacterized protein</fullName>
    </submittedName>
</protein>
<reference evidence="1" key="1">
    <citation type="journal article" date="2014" name="Front. Microbiol.">
        <title>High frequency of phylogenetically diverse reductive dehalogenase-homologous genes in deep subseafloor sedimentary metagenomes.</title>
        <authorList>
            <person name="Kawai M."/>
            <person name="Futagami T."/>
            <person name="Toyoda A."/>
            <person name="Takaki Y."/>
            <person name="Nishi S."/>
            <person name="Hori S."/>
            <person name="Arai W."/>
            <person name="Tsubouchi T."/>
            <person name="Morono Y."/>
            <person name="Uchiyama I."/>
            <person name="Ito T."/>
            <person name="Fujiyama A."/>
            <person name="Inagaki F."/>
            <person name="Takami H."/>
        </authorList>
    </citation>
    <scope>NUCLEOTIDE SEQUENCE</scope>
    <source>
        <strain evidence="1">Expedition CK06-06</strain>
    </source>
</reference>
<organism evidence="1">
    <name type="scientific">marine sediment metagenome</name>
    <dbReference type="NCBI Taxonomy" id="412755"/>
    <lineage>
        <taxon>unclassified sequences</taxon>
        <taxon>metagenomes</taxon>
        <taxon>ecological metagenomes</taxon>
    </lineage>
</organism>
<name>X1JM08_9ZZZZ</name>
<comment type="caution">
    <text evidence="1">The sequence shown here is derived from an EMBL/GenBank/DDBJ whole genome shotgun (WGS) entry which is preliminary data.</text>
</comment>
<dbReference type="EMBL" id="BARU01046957">
    <property type="protein sequence ID" value="GAH95102.1"/>
    <property type="molecule type" value="Genomic_DNA"/>
</dbReference>